<comment type="similarity">
    <text evidence="1">Belongs to the NAD(P)H dehydrogenase (quinone) family.</text>
</comment>
<dbReference type="Pfam" id="PF02525">
    <property type="entry name" value="Flavodoxin_2"/>
    <property type="match status" value="1"/>
</dbReference>
<reference evidence="4 5" key="1">
    <citation type="submission" date="2015-01" db="EMBL/GenBank/DDBJ databases">
        <title>Genome sequence of the beneficial rhizobacterium Pseudomonas fluorescens 2-79.</title>
        <authorList>
            <person name="Thuermer A."/>
            <person name="Daniel R."/>
        </authorList>
    </citation>
    <scope>NUCLEOTIDE SEQUENCE [LARGE SCALE GENOMIC DNA]</scope>
    <source>
        <strain evidence="4 5">2-79</strain>
    </source>
</reference>
<accession>A0A0D0TL76</accession>
<evidence type="ECO:0000256" key="2">
    <source>
        <dbReference type="ARBA" id="ARBA00023002"/>
    </source>
</evidence>
<evidence type="ECO:0000256" key="1">
    <source>
        <dbReference type="ARBA" id="ARBA00006252"/>
    </source>
</evidence>
<dbReference type="PANTHER" id="PTHR10204:SF34">
    <property type="entry name" value="NAD(P)H DEHYDROGENASE [QUINONE] 1 ISOFORM 1"/>
    <property type="match status" value="1"/>
</dbReference>
<proteinExistence type="inferred from homology"/>
<dbReference type="InterPro" id="IPR051545">
    <property type="entry name" value="NAD(P)H_dehydrogenase_qn"/>
</dbReference>
<dbReference type="RefSeq" id="WP_043048041.1">
    <property type="nucleotide sequence ID" value="NZ_JXCQ01000012.1"/>
</dbReference>
<evidence type="ECO:0000313" key="4">
    <source>
        <dbReference type="EMBL" id="KIR22754.1"/>
    </source>
</evidence>
<dbReference type="PANTHER" id="PTHR10204">
    <property type="entry name" value="NAD P H OXIDOREDUCTASE-RELATED"/>
    <property type="match status" value="1"/>
</dbReference>
<dbReference type="EMBL" id="JXCQ01000012">
    <property type="protein sequence ID" value="KIR22754.1"/>
    <property type="molecule type" value="Genomic_DNA"/>
</dbReference>
<sequence length="214" mass="24305">MSQRILVILGHPSTDSFCSALAQTYIHSAKTAGHDVRVLRLGDLRFDPILHHGYTQVQALEPDLLSAQANILWAEHLTWVFPVWWGGIPALMKGFIDRVFLPGFAFKYRAGKAFPDKLLKGRTAHLLVTLDTPAWYYRWVYRMPAIHQMRRTTLALCGITPSKTLLFGPVLGSTLTLRARWLKQAGALFEKRSFHVHRQSRAVVRHDHQGDSSL</sequence>
<organism evidence="4 5">
    <name type="scientific">Pseudomonas fluorescens</name>
    <dbReference type="NCBI Taxonomy" id="294"/>
    <lineage>
        <taxon>Bacteria</taxon>
        <taxon>Pseudomonadati</taxon>
        <taxon>Pseudomonadota</taxon>
        <taxon>Gammaproteobacteria</taxon>
        <taxon>Pseudomonadales</taxon>
        <taxon>Pseudomonadaceae</taxon>
        <taxon>Pseudomonas</taxon>
    </lineage>
</organism>
<gene>
    <name evidence="4" type="primary">azoR_1</name>
    <name evidence="4" type="ORF">PFLU3_18780</name>
</gene>
<keyword evidence="2" id="KW-0560">Oxidoreductase</keyword>
<evidence type="ECO:0000313" key="5">
    <source>
        <dbReference type="Proteomes" id="UP000032210"/>
    </source>
</evidence>
<feature type="domain" description="Flavodoxin-like fold" evidence="3">
    <location>
        <begin position="4"/>
        <end position="169"/>
    </location>
</feature>
<dbReference type="InterPro" id="IPR029039">
    <property type="entry name" value="Flavoprotein-like_sf"/>
</dbReference>
<dbReference type="InterPro" id="IPR003680">
    <property type="entry name" value="Flavodoxin_fold"/>
</dbReference>
<dbReference type="GO" id="GO:0005829">
    <property type="term" value="C:cytosol"/>
    <property type="evidence" value="ECO:0007669"/>
    <property type="project" value="TreeGrafter"/>
</dbReference>
<dbReference type="GO" id="GO:0003955">
    <property type="term" value="F:NAD(P)H dehydrogenase (quinone) activity"/>
    <property type="evidence" value="ECO:0007669"/>
    <property type="project" value="TreeGrafter"/>
</dbReference>
<protein>
    <submittedName>
        <fullName evidence="4">AzoR_1 protein</fullName>
    </submittedName>
</protein>
<name>A0A0D0TL76_PSEFL</name>
<dbReference type="SUPFAM" id="SSF52218">
    <property type="entry name" value="Flavoproteins"/>
    <property type="match status" value="1"/>
</dbReference>
<dbReference type="AlphaFoldDB" id="A0A0D0TL76"/>
<dbReference type="Gene3D" id="3.40.50.360">
    <property type="match status" value="1"/>
</dbReference>
<dbReference type="Proteomes" id="UP000032210">
    <property type="component" value="Unassembled WGS sequence"/>
</dbReference>
<comment type="caution">
    <text evidence="4">The sequence shown here is derived from an EMBL/GenBank/DDBJ whole genome shotgun (WGS) entry which is preliminary data.</text>
</comment>
<dbReference type="PATRIC" id="fig|294.125.peg.1927"/>
<evidence type="ECO:0000259" key="3">
    <source>
        <dbReference type="Pfam" id="PF02525"/>
    </source>
</evidence>